<reference evidence="2 3" key="1">
    <citation type="journal article" date="2013" name="Genome Announc.">
        <title>Genome of the haloarchaeon Natronomonas moolapensis, a neutrophilic member of a previously haloalkaliphilic genus.</title>
        <authorList>
            <person name="Dyall-Smith M.L."/>
            <person name="Pfeiffer F."/>
            <person name="Oberwinkler T."/>
            <person name="Klee K."/>
            <person name="Rampp M."/>
            <person name="Palm P."/>
            <person name="Gross K."/>
            <person name="Schuster S.C."/>
            <person name="Oesterhelt D."/>
        </authorList>
    </citation>
    <scope>NUCLEOTIDE SEQUENCE [LARGE SCALE GENOMIC DNA]</scope>
    <source>
        <strain evidence="3">DSM 18674 / JCM 14361 / 8.8.11</strain>
    </source>
</reference>
<gene>
    <name evidence="2" type="ordered locus">Nmlp_3200</name>
</gene>
<feature type="compositionally biased region" description="Acidic residues" evidence="1">
    <location>
        <begin position="32"/>
        <end position="46"/>
    </location>
</feature>
<dbReference type="HOGENOM" id="CLU_086563_0_0_2"/>
<organism evidence="2 3">
    <name type="scientific">Natronomonas moolapensis (strain DSM 18674 / CECT 7526 / JCM 14361 / 8.8.11)</name>
    <dbReference type="NCBI Taxonomy" id="268739"/>
    <lineage>
        <taxon>Archaea</taxon>
        <taxon>Methanobacteriati</taxon>
        <taxon>Methanobacteriota</taxon>
        <taxon>Stenosarchaea group</taxon>
        <taxon>Halobacteria</taxon>
        <taxon>Halobacteriales</taxon>
        <taxon>Natronomonadaceae</taxon>
        <taxon>Natronomonas</taxon>
    </lineage>
</organism>
<evidence type="ECO:0000313" key="2">
    <source>
        <dbReference type="EMBL" id="CCQ37337.1"/>
    </source>
</evidence>
<feature type="compositionally biased region" description="Basic and acidic residues" evidence="1">
    <location>
        <begin position="74"/>
        <end position="94"/>
    </location>
</feature>
<keyword evidence="3" id="KW-1185">Reference proteome</keyword>
<dbReference type="Proteomes" id="UP000011867">
    <property type="component" value="Chromosome"/>
</dbReference>
<dbReference type="STRING" id="268739.Nmlp_3200"/>
<dbReference type="GeneID" id="14652392"/>
<feature type="compositionally biased region" description="Acidic residues" evidence="1">
    <location>
        <begin position="1"/>
        <end position="13"/>
    </location>
</feature>
<name>M1XSI4_NATM8</name>
<evidence type="ECO:0000313" key="3">
    <source>
        <dbReference type="Proteomes" id="UP000011867"/>
    </source>
</evidence>
<dbReference type="InterPro" id="IPR055923">
    <property type="entry name" value="DUF7500"/>
</dbReference>
<dbReference type="AlphaFoldDB" id="M1XSI4"/>
<dbReference type="RefSeq" id="WP_015410082.1">
    <property type="nucleotide sequence ID" value="NC_020388.1"/>
</dbReference>
<evidence type="ECO:0008006" key="4">
    <source>
        <dbReference type="Google" id="ProtNLM"/>
    </source>
</evidence>
<dbReference type="OrthoDB" id="177137at2157"/>
<evidence type="ECO:0000256" key="1">
    <source>
        <dbReference type="SAM" id="MobiDB-lite"/>
    </source>
</evidence>
<feature type="region of interest" description="Disordered" evidence="1">
    <location>
        <begin position="1"/>
        <end position="95"/>
    </location>
</feature>
<protein>
    <recommendedName>
        <fullName evidence="4">Flagella cluster protein</fullName>
    </recommendedName>
</protein>
<dbReference type="eggNOG" id="arCOG04698">
    <property type="taxonomic scope" value="Archaea"/>
</dbReference>
<dbReference type="Pfam" id="PF24332">
    <property type="entry name" value="DUF7500"/>
    <property type="match status" value="1"/>
</dbReference>
<dbReference type="EMBL" id="HF582854">
    <property type="protein sequence ID" value="CCQ37337.1"/>
    <property type="molecule type" value="Genomic_DNA"/>
</dbReference>
<sequence length="204" mass="22011">MPDDPDPDSDDDARIDPPTGGDAEEGKVLSPEELDLSDSEYVEELDDSGRYVVSPGGGPPNVPDSATGGDDGSEGTRRDPEPRGHGPERPRSPETARTLLAEELSRSNARYGLDIVASFEGDTARHRTVSDDVISTFEGLVRWYASHVTDGTPPDEVVDILLRESTFETAETPNLAKLLSAHDLDRTDTIEELVVAIREEAGGR</sequence>
<accession>M1XSI4</accession>
<proteinExistence type="predicted"/>
<dbReference type="KEGG" id="nmo:Nmlp_3200"/>